<comment type="caution">
    <text evidence="3">The sequence shown here is derived from an EMBL/GenBank/DDBJ whole genome shotgun (WGS) entry which is preliminary data.</text>
</comment>
<dbReference type="EMBL" id="JBFMKM010000004">
    <property type="protein sequence ID" value="KAL1306932.1"/>
    <property type="molecule type" value="Genomic_DNA"/>
</dbReference>
<dbReference type="RefSeq" id="XP_069203204.1">
    <property type="nucleotide sequence ID" value="XM_069348251.1"/>
</dbReference>
<feature type="region of interest" description="Disordered" evidence="1">
    <location>
        <begin position="240"/>
        <end position="338"/>
    </location>
</feature>
<dbReference type="Proteomes" id="UP001562354">
    <property type="component" value="Unassembled WGS sequence"/>
</dbReference>
<keyword evidence="2" id="KW-0812">Transmembrane</keyword>
<accession>A0ABR3PLD1</accession>
<evidence type="ECO:0000313" key="3">
    <source>
        <dbReference type="EMBL" id="KAL1306932.1"/>
    </source>
</evidence>
<name>A0ABR3PLD1_9PEZI</name>
<dbReference type="CDD" id="cd12087">
    <property type="entry name" value="TM_EGFR-like"/>
    <property type="match status" value="1"/>
</dbReference>
<evidence type="ECO:0000313" key="4">
    <source>
        <dbReference type="Proteomes" id="UP001562354"/>
    </source>
</evidence>
<dbReference type="PANTHER" id="PTHR16861:SF4">
    <property type="entry name" value="SH3 DOMAIN PROTEIN (AFU_ORTHOLOGUE AFUA_1G13610)"/>
    <property type="match status" value="1"/>
</dbReference>
<keyword evidence="2" id="KW-0472">Membrane</keyword>
<sequence length="338" mass="35351">MATTASATTTAAPSAAALTTVFTPATTCSGLTFSAPDYSIWYNEPVPAPTITESGCYPSQWLNGYTALSTSSVAPALSPLVCPLGWSTALKSTSNYIACCPTGYNVHPPASTVDKQRPVYGGLCFSEFLADVSLTVVEYNKTGIVQTQTVPFSTSGQVYAHIIDGYVSKDALTTTKSAAPNASGLSMSTASSIATSSPSVSHKHLSGGAIAGIVIGCVVGVLAVLALGFFVLRRRKQQQKSKQLPDKVDGEVLEANDGQLIRNESDGTPIFETDATPVTEKDGFPKVASTEDSAKSPAELAAGRDAAHEMESPPILPEPAELESAFDPNWHRGTQEPR</sequence>
<proteinExistence type="predicted"/>
<gene>
    <name evidence="3" type="ORF">AAFC00_005573</name>
</gene>
<feature type="transmembrane region" description="Helical" evidence="2">
    <location>
        <begin position="209"/>
        <end position="232"/>
    </location>
</feature>
<dbReference type="PANTHER" id="PTHR16861">
    <property type="entry name" value="GLYCOPROTEIN 38"/>
    <property type="match status" value="1"/>
</dbReference>
<feature type="compositionally biased region" description="Basic and acidic residues" evidence="1">
    <location>
        <begin position="329"/>
        <end position="338"/>
    </location>
</feature>
<dbReference type="GeneID" id="95979272"/>
<protein>
    <submittedName>
        <fullName evidence="3">Uncharacterized protein</fullName>
    </submittedName>
</protein>
<reference evidence="3 4" key="1">
    <citation type="submission" date="2024-07" db="EMBL/GenBank/DDBJ databases">
        <title>Draft sequence of the Neodothiora populina.</title>
        <authorList>
            <person name="Drown D.D."/>
            <person name="Schuette U.S."/>
            <person name="Buechlein A.B."/>
            <person name="Rusch D.R."/>
            <person name="Winton L.W."/>
            <person name="Adams G.A."/>
        </authorList>
    </citation>
    <scope>NUCLEOTIDE SEQUENCE [LARGE SCALE GENOMIC DNA]</scope>
    <source>
        <strain evidence="3 4">CPC 39397</strain>
    </source>
</reference>
<keyword evidence="4" id="KW-1185">Reference proteome</keyword>
<organism evidence="3 4">
    <name type="scientific">Neodothiora populina</name>
    <dbReference type="NCBI Taxonomy" id="2781224"/>
    <lineage>
        <taxon>Eukaryota</taxon>
        <taxon>Fungi</taxon>
        <taxon>Dikarya</taxon>
        <taxon>Ascomycota</taxon>
        <taxon>Pezizomycotina</taxon>
        <taxon>Dothideomycetes</taxon>
        <taxon>Dothideomycetidae</taxon>
        <taxon>Dothideales</taxon>
        <taxon>Dothioraceae</taxon>
        <taxon>Neodothiora</taxon>
    </lineage>
</organism>
<evidence type="ECO:0000256" key="2">
    <source>
        <dbReference type="SAM" id="Phobius"/>
    </source>
</evidence>
<evidence type="ECO:0000256" key="1">
    <source>
        <dbReference type="SAM" id="MobiDB-lite"/>
    </source>
</evidence>
<keyword evidence="2" id="KW-1133">Transmembrane helix</keyword>